<reference evidence="1 2" key="1">
    <citation type="submission" date="2019-03" db="EMBL/GenBank/DDBJ databases">
        <title>Single cell metagenomics reveals metabolic interactions within the superorganism composed of flagellate Streblomastix strix and complex community of Bacteroidetes bacteria on its surface.</title>
        <authorList>
            <person name="Treitli S.C."/>
            <person name="Kolisko M."/>
            <person name="Husnik F."/>
            <person name="Keeling P."/>
            <person name="Hampl V."/>
        </authorList>
    </citation>
    <scope>NUCLEOTIDE SEQUENCE [LARGE SCALE GENOMIC DNA]</scope>
    <source>
        <strain evidence="1">ST1C</strain>
    </source>
</reference>
<evidence type="ECO:0000313" key="1">
    <source>
        <dbReference type="EMBL" id="KAA6309012.1"/>
    </source>
</evidence>
<accession>A0A5J4PIA2</accession>
<name>A0A5J4PIA2_9EUKA</name>
<comment type="caution">
    <text evidence="1">The sequence shown here is derived from an EMBL/GenBank/DDBJ whole genome shotgun (WGS) entry which is preliminary data.</text>
</comment>
<feature type="non-terminal residue" evidence="1">
    <location>
        <position position="76"/>
    </location>
</feature>
<sequence length="76" mass="8570">MPTGPIKIQNLTTGIPIICQRFITAFDSTSSENYHNQRTGFTLNQLCHRQQLSCRHKCQSRRSIFDAAEGSVCVNV</sequence>
<proteinExistence type="predicted"/>
<evidence type="ECO:0000313" key="2">
    <source>
        <dbReference type="Proteomes" id="UP000324800"/>
    </source>
</evidence>
<dbReference type="Proteomes" id="UP000324800">
    <property type="component" value="Unassembled WGS sequence"/>
</dbReference>
<organism evidence="1 2">
    <name type="scientific">Streblomastix strix</name>
    <dbReference type="NCBI Taxonomy" id="222440"/>
    <lineage>
        <taxon>Eukaryota</taxon>
        <taxon>Metamonada</taxon>
        <taxon>Preaxostyla</taxon>
        <taxon>Oxymonadida</taxon>
        <taxon>Streblomastigidae</taxon>
        <taxon>Streblomastix</taxon>
    </lineage>
</organism>
<protein>
    <submittedName>
        <fullName evidence="1">Uncharacterized protein</fullName>
    </submittedName>
</protein>
<dbReference type="EMBL" id="SNRW01050533">
    <property type="protein sequence ID" value="KAA6309012.1"/>
    <property type="molecule type" value="Genomic_DNA"/>
</dbReference>
<gene>
    <name evidence="1" type="ORF">EZS28_056587</name>
</gene>
<dbReference type="AlphaFoldDB" id="A0A5J4PIA2"/>